<keyword evidence="2" id="KW-1185">Reference proteome</keyword>
<evidence type="ECO:0000313" key="1">
    <source>
        <dbReference type="EMBL" id="DBA14482.1"/>
    </source>
</evidence>
<accession>A0AAV2ZS60</accession>
<sequence length="106" mass="12275">MAGVAPYGTGRFSMFLEFKQVVYPLSEYKFINTLPIMILCIFTTQIPEYSNPLQLLQNLSTWTLSVTLHWFTPTNTIQFFAVHIPYVKIHPNNSYTNILWIVSISL</sequence>
<gene>
    <name evidence="1" type="ORF">GDO54_005443</name>
</gene>
<reference evidence="1" key="1">
    <citation type="thesis" date="2020" institute="ProQuest LLC" country="789 East Eisenhower Parkway, Ann Arbor, MI, USA">
        <title>Comparative Genomics and Chromosome Evolution.</title>
        <authorList>
            <person name="Mudd A.B."/>
        </authorList>
    </citation>
    <scope>NUCLEOTIDE SEQUENCE</scope>
    <source>
        <strain evidence="1">1538</strain>
        <tissue evidence="1">Blood</tissue>
    </source>
</reference>
<evidence type="ECO:0008006" key="3">
    <source>
        <dbReference type="Google" id="ProtNLM"/>
    </source>
</evidence>
<comment type="caution">
    <text evidence="1">The sequence shown here is derived from an EMBL/GenBank/DDBJ whole genome shotgun (WGS) entry which is preliminary data.</text>
</comment>
<proteinExistence type="predicted"/>
<dbReference type="Proteomes" id="UP001181693">
    <property type="component" value="Unassembled WGS sequence"/>
</dbReference>
<dbReference type="EMBL" id="DYDO01000013">
    <property type="protein sequence ID" value="DBA14482.1"/>
    <property type="molecule type" value="Genomic_DNA"/>
</dbReference>
<protein>
    <recommendedName>
        <fullName evidence="3">NADH dehydrogenase subunit 5</fullName>
    </recommendedName>
</protein>
<evidence type="ECO:0000313" key="2">
    <source>
        <dbReference type="Proteomes" id="UP001181693"/>
    </source>
</evidence>
<name>A0AAV2ZS60_PYXAD</name>
<organism evidence="1 2">
    <name type="scientific">Pyxicephalus adspersus</name>
    <name type="common">African bullfrog</name>
    <dbReference type="NCBI Taxonomy" id="30357"/>
    <lineage>
        <taxon>Eukaryota</taxon>
        <taxon>Metazoa</taxon>
        <taxon>Chordata</taxon>
        <taxon>Craniata</taxon>
        <taxon>Vertebrata</taxon>
        <taxon>Euteleostomi</taxon>
        <taxon>Amphibia</taxon>
        <taxon>Batrachia</taxon>
        <taxon>Anura</taxon>
        <taxon>Neobatrachia</taxon>
        <taxon>Ranoidea</taxon>
        <taxon>Pyxicephalidae</taxon>
        <taxon>Pyxicephalinae</taxon>
        <taxon>Pyxicephalus</taxon>
    </lineage>
</organism>
<dbReference type="AlphaFoldDB" id="A0AAV2ZS60"/>